<dbReference type="InterPro" id="IPR043128">
    <property type="entry name" value="Rev_trsase/Diguanyl_cyclase"/>
</dbReference>
<organism evidence="1">
    <name type="scientific">metagenome</name>
    <dbReference type="NCBI Taxonomy" id="256318"/>
    <lineage>
        <taxon>unclassified sequences</taxon>
        <taxon>metagenomes</taxon>
    </lineage>
</organism>
<gene>
    <name evidence="1" type="ORF">NOCA2310046</name>
</gene>
<protein>
    <submittedName>
        <fullName evidence="1">Uncharacterized protein</fullName>
    </submittedName>
</protein>
<dbReference type="Gene3D" id="3.30.70.270">
    <property type="match status" value="1"/>
</dbReference>
<evidence type="ECO:0000313" key="1">
    <source>
        <dbReference type="EMBL" id="CUR55871.1"/>
    </source>
</evidence>
<dbReference type="AlphaFoldDB" id="A0A2P2C1J9"/>
<accession>A0A2P2C1J9</accession>
<sequence length="251" mass="26793">MGLFATRTRRTATVDPEAGRALSDGERLGLPPRFEAVGEALASGSGSVEACSVLGWELAQDGASLQEVLDALRATSLEVVGQEPHFEDIAALCGAWSESTLAYLHQMSCEDPMTGLASLAHVRTRLSELYRGELRAEGSTQERFALVVADLPDDAGLGPASDGHLNRAMRLARLGDAARTVFAGTETLGRLGENRIVVVVARSSRLGRRVALLRRLLDQLDLSGQPARVWIEGLPPTDDGAAMLLDELARP</sequence>
<dbReference type="EMBL" id="CZKA01000025">
    <property type="protein sequence ID" value="CUR55871.1"/>
    <property type="molecule type" value="Genomic_DNA"/>
</dbReference>
<proteinExistence type="predicted"/>
<reference evidence="1" key="1">
    <citation type="submission" date="2015-08" db="EMBL/GenBank/DDBJ databases">
        <authorList>
            <person name="Babu N.S."/>
            <person name="Beckwith C.J."/>
            <person name="Beseler K.G."/>
            <person name="Brison A."/>
            <person name="Carone J.V."/>
            <person name="Caskin T.P."/>
            <person name="Diamond M."/>
            <person name="Durham M.E."/>
            <person name="Foxe J.M."/>
            <person name="Go M."/>
            <person name="Henderson B.A."/>
            <person name="Jones I.B."/>
            <person name="McGettigan J.A."/>
            <person name="Micheletti S.J."/>
            <person name="Nasrallah M.E."/>
            <person name="Ortiz D."/>
            <person name="Piller C.R."/>
            <person name="Privatt S.R."/>
            <person name="Schneider S.L."/>
            <person name="Sharp S."/>
            <person name="Smith T.C."/>
            <person name="Stanton J.D."/>
            <person name="Ullery H.E."/>
            <person name="Wilson R.J."/>
            <person name="Serrano M.G."/>
            <person name="Buck G."/>
            <person name="Lee V."/>
            <person name="Wang Y."/>
            <person name="Carvalho R."/>
            <person name="Voegtly L."/>
            <person name="Shi R."/>
            <person name="Duckworth R."/>
            <person name="Johnson A."/>
            <person name="Loviza R."/>
            <person name="Walstead R."/>
            <person name="Shah Z."/>
            <person name="Kiflezghi M."/>
            <person name="Wade K."/>
            <person name="Ball S.L."/>
            <person name="Bradley K.W."/>
            <person name="Asai D.J."/>
            <person name="Bowman C.A."/>
            <person name="Russell D.A."/>
            <person name="Pope W.H."/>
            <person name="Jacobs-Sera D."/>
            <person name="Hendrix R.W."/>
            <person name="Hatfull G.F."/>
        </authorList>
    </citation>
    <scope>NUCLEOTIDE SEQUENCE</scope>
</reference>
<name>A0A2P2C1J9_9ZZZZ</name>